<proteinExistence type="predicted"/>
<name>A0ACC1INM5_9FUNG</name>
<organism evidence="1 2">
    <name type="scientific">Kickxella alabastrina</name>
    <dbReference type="NCBI Taxonomy" id="61397"/>
    <lineage>
        <taxon>Eukaryota</taxon>
        <taxon>Fungi</taxon>
        <taxon>Fungi incertae sedis</taxon>
        <taxon>Zoopagomycota</taxon>
        <taxon>Kickxellomycotina</taxon>
        <taxon>Kickxellomycetes</taxon>
        <taxon>Kickxellales</taxon>
        <taxon>Kickxellaceae</taxon>
        <taxon>Kickxella</taxon>
    </lineage>
</organism>
<protein>
    <submittedName>
        <fullName evidence="1">Uncharacterized protein</fullName>
    </submittedName>
</protein>
<accession>A0ACC1INM5</accession>
<evidence type="ECO:0000313" key="2">
    <source>
        <dbReference type="Proteomes" id="UP001150581"/>
    </source>
</evidence>
<dbReference type="EMBL" id="JANBPG010000396">
    <property type="protein sequence ID" value="KAJ1896866.1"/>
    <property type="molecule type" value="Genomic_DNA"/>
</dbReference>
<dbReference type="Proteomes" id="UP001150581">
    <property type="component" value="Unassembled WGS sequence"/>
</dbReference>
<reference evidence="1" key="1">
    <citation type="submission" date="2022-07" db="EMBL/GenBank/DDBJ databases">
        <title>Phylogenomic reconstructions and comparative analyses of Kickxellomycotina fungi.</title>
        <authorList>
            <person name="Reynolds N.K."/>
            <person name="Stajich J.E."/>
            <person name="Barry K."/>
            <person name="Grigoriev I.V."/>
            <person name="Crous P."/>
            <person name="Smith M.E."/>
        </authorList>
    </citation>
    <scope>NUCLEOTIDE SEQUENCE</scope>
    <source>
        <strain evidence="1">Benny 63K</strain>
    </source>
</reference>
<keyword evidence="2" id="KW-1185">Reference proteome</keyword>
<comment type="caution">
    <text evidence="1">The sequence shown here is derived from an EMBL/GenBank/DDBJ whole genome shotgun (WGS) entry which is preliminary data.</text>
</comment>
<evidence type="ECO:0000313" key="1">
    <source>
        <dbReference type="EMBL" id="KAJ1896866.1"/>
    </source>
</evidence>
<gene>
    <name evidence="1" type="ORF">LPJ66_003729</name>
</gene>
<sequence length="505" mass="54737">MESHERYTDILSYLSMCLSMLCGGTTSLFATYNSSFTDLLHFTQYETNLVASLGDYAHYMSAPLFGYLTTRIGPTRVIQAAAVLMFFGYWGLSYMFEQTRGVGHQVGLMSVMFALVGVGSKAAYMATMATAAKNFGSSRHKGVAMGVPLSLYGLSTFVFSSIKAWWFEADESPRRYLAFMAGVSVVAHLVAAQFVVLQDDEPAKEKKRKMSVRAAGAEPVAVAERLPGDLADSAESVEMIEPRRRRLTLSQPQPQPQPGGPSAEPEPEPKGALPPPNSALLLFARDPTAWALLLGLICFSGPGLAFVNNCGTMVRAMSHTTTLTPSQLNQYRDQIVATQSFCSFSARLATGYLSDLWRTRLRLPRSALLIVAALLMIYAQTMASQISQLEELHRLAVLVGVAMGAAFTLAPTITAETWGAERFGICWGVITLGPAIGGHVCNLIFGTEWDRAQGGLEGENAQCDQACFAPAFLSTARIAWVALGFFAVVMALPFVRMRLQRPGAA</sequence>